<keyword evidence="3" id="KW-1185">Reference proteome</keyword>
<gene>
    <name evidence="2" type="ORF">BCF58_0285</name>
</gene>
<sequence length="50" mass="5475">MKNNNTVTGSAIICTLIIVVCVVIVTVLSYQTGRESGILEMQNKYDSIQN</sequence>
<keyword evidence="1" id="KW-1133">Transmembrane helix</keyword>
<evidence type="ECO:0000256" key="1">
    <source>
        <dbReference type="SAM" id="Phobius"/>
    </source>
</evidence>
<accession>A0A495SNY2</accession>
<keyword evidence="1" id="KW-0472">Membrane</keyword>
<evidence type="ECO:0000313" key="2">
    <source>
        <dbReference type="EMBL" id="RKT01074.1"/>
    </source>
</evidence>
<evidence type="ECO:0000313" key="3">
    <source>
        <dbReference type="Proteomes" id="UP000272428"/>
    </source>
</evidence>
<feature type="transmembrane region" description="Helical" evidence="1">
    <location>
        <begin position="6"/>
        <end position="30"/>
    </location>
</feature>
<comment type="caution">
    <text evidence="2">The sequence shown here is derived from an EMBL/GenBank/DDBJ whole genome shotgun (WGS) entry which is preliminary data.</text>
</comment>
<dbReference type="EMBL" id="RBXB01000001">
    <property type="protein sequence ID" value="RKT01074.1"/>
    <property type="molecule type" value="Genomic_DNA"/>
</dbReference>
<reference evidence="2 3" key="1">
    <citation type="submission" date="2018-10" db="EMBL/GenBank/DDBJ databases">
        <title>Genomic Encyclopedia of Archaeal and Bacterial Type Strains, Phase II (KMG-II): from individual species to whole genera.</title>
        <authorList>
            <person name="Goeker M."/>
        </authorList>
    </citation>
    <scope>NUCLEOTIDE SEQUENCE [LARGE SCALE GENOMIC DNA]</scope>
    <source>
        <strain evidence="2 3">DSM 14219</strain>
    </source>
</reference>
<organism evidence="2 3">
    <name type="scientific">Chryseobacterium defluvii</name>
    <dbReference type="NCBI Taxonomy" id="160396"/>
    <lineage>
        <taxon>Bacteria</taxon>
        <taxon>Pseudomonadati</taxon>
        <taxon>Bacteroidota</taxon>
        <taxon>Flavobacteriia</taxon>
        <taxon>Flavobacteriales</taxon>
        <taxon>Weeksellaceae</taxon>
        <taxon>Chryseobacterium group</taxon>
        <taxon>Chryseobacterium</taxon>
    </lineage>
</organism>
<keyword evidence="1" id="KW-0812">Transmembrane</keyword>
<protein>
    <submittedName>
        <fullName evidence="2">Uncharacterized protein</fullName>
    </submittedName>
</protein>
<dbReference type="AlphaFoldDB" id="A0A495SNY2"/>
<proteinExistence type="predicted"/>
<dbReference type="Proteomes" id="UP000272428">
    <property type="component" value="Unassembled WGS sequence"/>
</dbReference>
<name>A0A495SNY2_9FLAO</name>